<dbReference type="RefSeq" id="WP_274038838.1">
    <property type="nucleotide sequence ID" value="NZ_JANCPR020000008.1"/>
</dbReference>
<evidence type="ECO:0000313" key="1">
    <source>
        <dbReference type="EMBL" id="MDJ1132290.1"/>
    </source>
</evidence>
<dbReference type="InterPro" id="IPR054058">
    <property type="entry name" value="HTH_67"/>
</dbReference>
<dbReference type="EMBL" id="JANCPR020000008">
    <property type="protein sequence ID" value="MDJ1132290.1"/>
    <property type="molecule type" value="Genomic_DNA"/>
</dbReference>
<evidence type="ECO:0008006" key="3">
    <source>
        <dbReference type="Google" id="ProtNLM"/>
    </source>
</evidence>
<reference evidence="1 2" key="1">
    <citation type="submission" date="2023-05" db="EMBL/GenBank/DDBJ databases">
        <title>Streptantibioticus silvisoli sp. nov., acidotolerant actinomycetes 1 from pine litter.</title>
        <authorList>
            <person name="Swiecimska M."/>
            <person name="Golinska P."/>
            <person name="Sangal V."/>
            <person name="Wachnowicz B."/>
            <person name="Goodfellow M."/>
        </authorList>
    </citation>
    <scope>NUCLEOTIDE SEQUENCE [LARGE SCALE GENOMIC DNA]</scope>
    <source>
        <strain evidence="1 2">DSM 42109</strain>
    </source>
</reference>
<accession>A0ABT6ZT97</accession>
<evidence type="ECO:0000313" key="2">
    <source>
        <dbReference type="Proteomes" id="UP001214441"/>
    </source>
</evidence>
<gene>
    <name evidence="1" type="ORF">NMN56_010060</name>
</gene>
<organism evidence="1 2">
    <name type="scientific">Streptomyces iconiensis</name>
    <dbReference type="NCBI Taxonomy" id="1384038"/>
    <lineage>
        <taxon>Bacteria</taxon>
        <taxon>Bacillati</taxon>
        <taxon>Actinomycetota</taxon>
        <taxon>Actinomycetes</taxon>
        <taxon>Kitasatosporales</taxon>
        <taxon>Streptomycetaceae</taxon>
        <taxon>Streptomyces</taxon>
    </lineage>
</organism>
<dbReference type="Proteomes" id="UP001214441">
    <property type="component" value="Unassembled WGS sequence"/>
</dbReference>
<name>A0ABT6ZT97_9ACTN</name>
<proteinExistence type="predicted"/>
<dbReference type="Pfam" id="PF21863">
    <property type="entry name" value="HTH_67"/>
    <property type="match status" value="1"/>
</dbReference>
<comment type="caution">
    <text evidence="1">The sequence shown here is derived from an EMBL/GenBank/DDBJ whole genome shotgun (WGS) entry which is preliminary data.</text>
</comment>
<protein>
    <recommendedName>
        <fullName evidence="3">SalK</fullName>
    </recommendedName>
</protein>
<keyword evidence="2" id="KW-1185">Reference proteome</keyword>
<sequence length="298" mass="30856">MTDFPSLARQTWHQLEPVYASVYFAPEVSAETGALGFGTEERWPAYFALRAAPLGAATAELVTAAFYTFSPRMVAEHVPAAWKTASPEDVLAARTRGVDGALRAVAGDQLLADPGVAEAAALARKAAEAVTAGGLPGRTLAAANAALPWPEEPHMALWQAANVLREHRGDGHLAALLAAGLDGCEALVSFAAVGAAPAETFASRGWSGQEWTAARERLAARGLIGPDGAATARGRALRDDVERMTDELAAAPYEAIGEDGCARLAELNGPLFGAVLGSGLLPAESTLGILTVEAPKPR</sequence>
<dbReference type="NCBIfam" id="NF047719">
    <property type="entry name" value="SCO6745_fam_HTH"/>
    <property type="match status" value="1"/>
</dbReference>